<evidence type="ECO:0000313" key="3">
    <source>
        <dbReference type="Proteomes" id="UP000691718"/>
    </source>
</evidence>
<feature type="chain" id="PRO_5035920833" evidence="1">
    <location>
        <begin position="22"/>
        <end position="116"/>
    </location>
</feature>
<feature type="signal peptide" evidence="1">
    <location>
        <begin position="1"/>
        <end position="21"/>
    </location>
</feature>
<evidence type="ECO:0000313" key="2">
    <source>
        <dbReference type="EMBL" id="CAG4957943.1"/>
    </source>
</evidence>
<sequence length="116" mass="13016">MSTPHVRTLTWLAVVLQRVEAVVERCSRGEVMSTLHVRMLTWLGVVMQRVEAVIERERLAPATREGGHEHTTREDVNLASCRPAASGSGCRRRCSRGEVMSTLHVRTLTWLGVVLQ</sequence>
<comment type="caution">
    <text evidence="2">The sequence shown here is derived from an EMBL/GenBank/DDBJ whole genome shotgun (WGS) entry which is preliminary data.</text>
</comment>
<evidence type="ECO:0000256" key="1">
    <source>
        <dbReference type="SAM" id="SignalP"/>
    </source>
</evidence>
<keyword evidence="3" id="KW-1185">Reference proteome</keyword>
<protein>
    <submittedName>
        <fullName evidence="2">(apollo) hypothetical protein</fullName>
    </submittedName>
</protein>
<keyword evidence="1" id="KW-0732">Signal</keyword>
<organism evidence="2 3">
    <name type="scientific">Parnassius apollo</name>
    <name type="common">Apollo butterfly</name>
    <name type="synonym">Papilio apollo</name>
    <dbReference type="NCBI Taxonomy" id="110799"/>
    <lineage>
        <taxon>Eukaryota</taxon>
        <taxon>Metazoa</taxon>
        <taxon>Ecdysozoa</taxon>
        <taxon>Arthropoda</taxon>
        <taxon>Hexapoda</taxon>
        <taxon>Insecta</taxon>
        <taxon>Pterygota</taxon>
        <taxon>Neoptera</taxon>
        <taxon>Endopterygota</taxon>
        <taxon>Lepidoptera</taxon>
        <taxon>Glossata</taxon>
        <taxon>Ditrysia</taxon>
        <taxon>Papilionoidea</taxon>
        <taxon>Papilionidae</taxon>
        <taxon>Parnassiinae</taxon>
        <taxon>Parnassini</taxon>
        <taxon>Parnassius</taxon>
        <taxon>Parnassius</taxon>
    </lineage>
</organism>
<accession>A0A8S3WGW9</accession>
<dbReference type="AlphaFoldDB" id="A0A8S3WGW9"/>
<gene>
    <name evidence="2" type="ORF">PAPOLLO_LOCUS5856</name>
</gene>
<reference evidence="2" key="1">
    <citation type="submission" date="2021-04" db="EMBL/GenBank/DDBJ databases">
        <authorList>
            <person name="Tunstrom K."/>
        </authorList>
    </citation>
    <scope>NUCLEOTIDE SEQUENCE</scope>
</reference>
<name>A0A8S3WGW9_PARAO</name>
<dbReference type="EMBL" id="CAJQZP010000359">
    <property type="protein sequence ID" value="CAG4957943.1"/>
    <property type="molecule type" value="Genomic_DNA"/>
</dbReference>
<proteinExistence type="predicted"/>
<dbReference type="Proteomes" id="UP000691718">
    <property type="component" value="Unassembled WGS sequence"/>
</dbReference>